<gene>
    <name evidence="1" type="ORF">MNBD_DELTA03-1843</name>
</gene>
<organism evidence="1">
    <name type="scientific">hydrothermal vent metagenome</name>
    <dbReference type="NCBI Taxonomy" id="652676"/>
    <lineage>
        <taxon>unclassified sequences</taxon>
        <taxon>metagenomes</taxon>
        <taxon>ecological metagenomes</taxon>
    </lineage>
</organism>
<dbReference type="AlphaFoldDB" id="A0A3B0V6B0"/>
<feature type="non-terminal residue" evidence="1">
    <location>
        <position position="246"/>
    </location>
</feature>
<evidence type="ECO:0000313" key="1">
    <source>
        <dbReference type="EMBL" id="VAW33497.1"/>
    </source>
</evidence>
<accession>A0A3B0V6B0</accession>
<protein>
    <submittedName>
        <fullName evidence="1">Uncharacterized protein</fullName>
    </submittedName>
</protein>
<proteinExistence type="predicted"/>
<dbReference type="EMBL" id="UOEX01000037">
    <property type="protein sequence ID" value="VAW33497.1"/>
    <property type="molecule type" value="Genomic_DNA"/>
</dbReference>
<dbReference type="PANTHER" id="PTHR40447:SF1">
    <property type="entry name" value="ANAEROBIC SULFITE REDUCTASE SUBUNIT A"/>
    <property type="match status" value="1"/>
</dbReference>
<name>A0A3B0V6B0_9ZZZZ</name>
<dbReference type="PANTHER" id="PTHR40447">
    <property type="entry name" value="ANAEROBIC SULFITE REDUCTASE SUBUNIT A"/>
    <property type="match status" value="1"/>
</dbReference>
<sequence length="246" mass="28020">MNDDKLLLKKDYLTAFLRQLNKDYRLIVPQKNRHGDTLFSPAVDIDSLRLDLVNQPQNSIKQFMLPQREVLFTYESGSGGDYRFHAAGSPDEPTIYFGVRPCDLSALLYMDVIFLHDAADPHYLQKREHSVIIGLNCKQPFEKCFCNATGNGPFLEFGADLQFTDLGDRFLVEPGRAKGEEIIRKWPQFFSPAADEDINRQYQSFLEAKGGFSRLVHVDQAVKRLRDGEVAEAVWPGILLRCQDCG</sequence>
<reference evidence="1" key="1">
    <citation type="submission" date="2018-06" db="EMBL/GenBank/DDBJ databases">
        <authorList>
            <person name="Zhirakovskaya E."/>
        </authorList>
    </citation>
    <scope>NUCLEOTIDE SEQUENCE</scope>
</reference>